<accession>A0A2P2ISN6</accession>
<organism evidence="1">
    <name type="scientific">Rhizophora mucronata</name>
    <name type="common">Asiatic mangrove</name>
    <dbReference type="NCBI Taxonomy" id="61149"/>
    <lineage>
        <taxon>Eukaryota</taxon>
        <taxon>Viridiplantae</taxon>
        <taxon>Streptophyta</taxon>
        <taxon>Embryophyta</taxon>
        <taxon>Tracheophyta</taxon>
        <taxon>Spermatophyta</taxon>
        <taxon>Magnoliopsida</taxon>
        <taxon>eudicotyledons</taxon>
        <taxon>Gunneridae</taxon>
        <taxon>Pentapetalae</taxon>
        <taxon>rosids</taxon>
        <taxon>fabids</taxon>
        <taxon>Malpighiales</taxon>
        <taxon>Rhizophoraceae</taxon>
        <taxon>Rhizophora</taxon>
    </lineage>
</organism>
<protein>
    <submittedName>
        <fullName evidence="1">Uncharacterized protein</fullName>
    </submittedName>
</protein>
<reference evidence="1" key="1">
    <citation type="submission" date="2018-02" db="EMBL/GenBank/DDBJ databases">
        <title>Rhizophora mucronata_Transcriptome.</title>
        <authorList>
            <person name="Meera S.P."/>
            <person name="Sreeshan A."/>
            <person name="Augustine A."/>
        </authorList>
    </citation>
    <scope>NUCLEOTIDE SEQUENCE</scope>
    <source>
        <tissue evidence="1">Leaf</tissue>
    </source>
</reference>
<name>A0A2P2ISN6_RHIMU</name>
<evidence type="ECO:0000313" key="1">
    <source>
        <dbReference type="EMBL" id="MBW84234.1"/>
    </source>
</evidence>
<sequence length="12" mass="1602">MWTAKRRNRRVQ</sequence>
<dbReference type="EMBL" id="GGEC01003751">
    <property type="protein sequence ID" value="MBW84234.1"/>
    <property type="molecule type" value="Transcribed_RNA"/>
</dbReference>
<proteinExistence type="predicted"/>